<dbReference type="Pfam" id="PF02881">
    <property type="entry name" value="SRP54_N"/>
    <property type="match status" value="1"/>
</dbReference>
<evidence type="ECO:0000256" key="7">
    <source>
        <dbReference type="ARBA" id="ARBA00023135"/>
    </source>
</evidence>
<evidence type="ECO:0000256" key="2">
    <source>
        <dbReference type="ARBA" id="ARBA00022490"/>
    </source>
</evidence>
<dbReference type="Gene3D" id="3.40.50.300">
    <property type="entry name" value="P-loop containing nucleotide triphosphate hydrolases"/>
    <property type="match status" value="1"/>
</dbReference>
<keyword evidence="7 10" id="KW-0733">Signal recognition particle</keyword>
<dbReference type="GeneID" id="69199552"/>
<evidence type="ECO:0000313" key="15">
    <source>
        <dbReference type="Proteomes" id="UP000029859"/>
    </source>
</evidence>
<keyword evidence="6 10" id="KW-0342">GTP-binding</keyword>
<comment type="domain">
    <text evidence="10">Composed of three domains: the N-terminal N domain, which is responsible for interactions with the ribosome, the central G domain, which binds GTP, and the C-terminal M domain, which binds the RNA and the signal sequence of the RNC.</text>
</comment>
<dbReference type="AlphaFoldDB" id="A0A099T5W2"/>
<dbReference type="GO" id="GO:0003924">
    <property type="term" value="F:GTPase activity"/>
    <property type="evidence" value="ECO:0007669"/>
    <property type="project" value="UniProtKB-UniRule"/>
</dbReference>
<gene>
    <name evidence="10" type="primary">srp54</name>
    <name evidence="14" type="ORF">LI82_02290</name>
</gene>
<comment type="subcellular location">
    <subcellularLocation>
        <location evidence="10">Cytoplasm</location>
    </subcellularLocation>
    <text evidence="10">The SRP-RNC complex is targeted to the cytoplasmic membrane.</text>
</comment>
<dbReference type="Pfam" id="PF00448">
    <property type="entry name" value="SRP54"/>
    <property type="match status" value="1"/>
</dbReference>
<protein>
    <recommendedName>
        <fullName evidence="10">Signal recognition particle 54 kDa protein</fullName>
        <shortName evidence="10">SRP54</shortName>
        <ecNumber evidence="10">3.6.5.4</ecNumber>
    </recommendedName>
</protein>
<comment type="subunit">
    <text evidence="9 10">Part of the signal recognition particle protein translocation system, which is composed of SRP and FtsY. Archaeal SRP consists of a 7S RNA molecule of 300 nucleotides and two protein subunits: SRP54 and SRP19.</text>
</comment>
<dbReference type="PANTHER" id="PTHR11564:SF5">
    <property type="entry name" value="SIGNAL RECOGNITION PARTICLE SUBUNIT SRP54"/>
    <property type="match status" value="1"/>
</dbReference>
<name>A0A099T5W2_METMT</name>
<evidence type="ECO:0000256" key="10">
    <source>
        <dbReference type="HAMAP-Rule" id="MF_00306"/>
    </source>
</evidence>
<evidence type="ECO:0000256" key="5">
    <source>
        <dbReference type="ARBA" id="ARBA00022884"/>
    </source>
</evidence>
<feature type="binding site" evidence="10">
    <location>
        <begin position="104"/>
        <end position="111"/>
    </location>
    <ligand>
        <name>GTP</name>
        <dbReference type="ChEBI" id="CHEBI:37565"/>
    </ligand>
</feature>
<dbReference type="EC" id="3.6.5.4" evidence="10"/>
<evidence type="ECO:0000259" key="13">
    <source>
        <dbReference type="SMART" id="SM00963"/>
    </source>
</evidence>
<dbReference type="InterPro" id="IPR022941">
    <property type="entry name" value="SRP54"/>
</dbReference>
<dbReference type="SMART" id="SM00382">
    <property type="entry name" value="AAA"/>
    <property type="match status" value="1"/>
</dbReference>
<evidence type="ECO:0000256" key="1">
    <source>
        <dbReference type="ARBA" id="ARBA00005450"/>
    </source>
</evidence>
<dbReference type="InterPro" id="IPR027417">
    <property type="entry name" value="P-loop_NTPase"/>
</dbReference>
<evidence type="ECO:0000259" key="12">
    <source>
        <dbReference type="SMART" id="SM00962"/>
    </source>
</evidence>
<organism evidence="14 15">
    <name type="scientific">Methanococcoides methylutens</name>
    <dbReference type="NCBI Taxonomy" id="2226"/>
    <lineage>
        <taxon>Archaea</taxon>
        <taxon>Methanobacteriati</taxon>
        <taxon>Methanobacteriota</taxon>
        <taxon>Stenosarchaea group</taxon>
        <taxon>Methanomicrobia</taxon>
        <taxon>Methanosarcinales</taxon>
        <taxon>Methanosarcinaceae</taxon>
        <taxon>Methanococcoides</taxon>
    </lineage>
</organism>
<feature type="domain" description="Signal recognition particle SRP54 helical bundle" evidence="13">
    <location>
        <begin position="3"/>
        <end position="87"/>
    </location>
</feature>
<evidence type="ECO:0000259" key="11">
    <source>
        <dbReference type="SMART" id="SM00382"/>
    </source>
</evidence>
<dbReference type="InterPro" id="IPR036891">
    <property type="entry name" value="Signal_recog_part_SRP54_M_sf"/>
</dbReference>
<evidence type="ECO:0000313" key="14">
    <source>
        <dbReference type="EMBL" id="KGK99591.1"/>
    </source>
</evidence>
<dbReference type="InterPro" id="IPR036225">
    <property type="entry name" value="SRP/SRP_N"/>
</dbReference>
<dbReference type="SUPFAM" id="SSF47446">
    <property type="entry name" value="Signal peptide-binding domain"/>
    <property type="match status" value="1"/>
</dbReference>
<keyword evidence="3 10" id="KW-0547">Nucleotide-binding</keyword>
<dbReference type="GO" id="GO:0005525">
    <property type="term" value="F:GTP binding"/>
    <property type="evidence" value="ECO:0007669"/>
    <property type="project" value="UniProtKB-UniRule"/>
</dbReference>
<dbReference type="FunFam" id="3.40.50.300:FF:000022">
    <property type="entry name" value="Signal recognition particle 54 kDa subunit"/>
    <property type="match status" value="1"/>
</dbReference>
<dbReference type="Pfam" id="PF02978">
    <property type="entry name" value="SRP_SPB"/>
    <property type="match status" value="1"/>
</dbReference>
<dbReference type="InterPro" id="IPR000897">
    <property type="entry name" value="SRP54_GTPase_dom"/>
</dbReference>
<dbReference type="InterPro" id="IPR003593">
    <property type="entry name" value="AAA+_ATPase"/>
</dbReference>
<dbReference type="GO" id="GO:0048500">
    <property type="term" value="C:signal recognition particle"/>
    <property type="evidence" value="ECO:0007669"/>
    <property type="project" value="UniProtKB-UniRule"/>
</dbReference>
<dbReference type="RefSeq" id="WP_048193317.1">
    <property type="nucleotide sequence ID" value="NZ_CAAGSM010000007.1"/>
</dbReference>
<dbReference type="Gene3D" id="1.20.120.140">
    <property type="entry name" value="Signal recognition particle SRP54, nucleotide-binding domain"/>
    <property type="match status" value="1"/>
</dbReference>
<dbReference type="SUPFAM" id="SSF52540">
    <property type="entry name" value="P-loop containing nucleoside triphosphate hydrolases"/>
    <property type="match status" value="1"/>
</dbReference>
<dbReference type="PANTHER" id="PTHR11564">
    <property type="entry name" value="SIGNAL RECOGNITION PARTICLE 54K PROTEIN SRP54"/>
    <property type="match status" value="1"/>
</dbReference>
<comment type="similarity">
    <text evidence="1 10">Belongs to the GTP-binding SRP family. SRP54 subfamily.</text>
</comment>
<keyword evidence="8 10" id="KW-0687">Ribonucleoprotein</keyword>
<dbReference type="GO" id="GO:0008312">
    <property type="term" value="F:7S RNA binding"/>
    <property type="evidence" value="ECO:0007669"/>
    <property type="project" value="UniProtKB-UniRule"/>
</dbReference>
<dbReference type="OrthoDB" id="52849at2157"/>
<reference evidence="14 15" key="1">
    <citation type="submission" date="2014-09" db="EMBL/GenBank/DDBJ databases">
        <title>Draft genome sequence of an obligately methylotrophic methanogen, Methanococcoides methylutens, isolated from marine sediment.</title>
        <authorList>
            <person name="Guan Y."/>
            <person name="Ngugi D.K."/>
            <person name="Blom J."/>
            <person name="Ali S."/>
            <person name="Ferry J.G."/>
            <person name="Stingl U."/>
        </authorList>
    </citation>
    <scope>NUCLEOTIDE SEQUENCE [LARGE SCALE GENOMIC DNA]</scope>
    <source>
        <strain evidence="14 15">DSM 2657</strain>
    </source>
</reference>
<evidence type="ECO:0000256" key="4">
    <source>
        <dbReference type="ARBA" id="ARBA00022801"/>
    </source>
</evidence>
<dbReference type="HAMAP" id="MF_00306">
    <property type="entry name" value="SRP54"/>
    <property type="match status" value="1"/>
</dbReference>
<dbReference type="CDD" id="cd17875">
    <property type="entry name" value="SRP54_G"/>
    <property type="match status" value="1"/>
</dbReference>
<dbReference type="SMART" id="SM00963">
    <property type="entry name" value="SRP54_N"/>
    <property type="match status" value="1"/>
</dbReference>
<dbReference type="Gene3D" id="1.10.260.30">
    <property type="entry name" value="Signal recognition particle, SRP54 subunit, M-domain"/>
    <property type="match status" value="1"/>
</dbReference>
<keyword evidence="15" id="KW-1185">Reference proteome</keyword>
<feature type="domain" description="AAA+ ATPase" evidence="11">
    <location>
        <begin position="96"/>
        <end position="295"/>
    </location>
</feature>
<keyword evidence="2 10" id="KW-0963">Cytoplasm</keyword>
<sequence length="439" mass="48603">MVMDKLGSSLQDALKKLVGAGRIDEKTVNEVVKDIQRALLQADVNVKLVMKMSSHIKERALKEEVPSGMNPREHVIRIVYQELINIVGKSADIPLKPQKIMMIGLQGSGKTTTTSKLSRYFQRKGLKPAVVCADTFRPGAFQQLSTLCTKLNVPFYGEEGNPDAVGIVERGLKELEKNDVLIVDTAGRHSLEADLIDEMEQIHKVAQPDYKLLVLDGAIGQQASEQAKAFNDSVGISGVVISKLDGTAKGGGALSAVSETNSSIAFIGVGETPDDLEKFEPDRFISRLLGMGDIKSLIEKAEETFSEEDIDMEAMMKGRFTLKDMYSQLEAMNKMGPMKQIMQMLPMGGMGMKLSDDAYKVTEDKMGRYRILMDSMTEEELLNPRLIGSSRIKRISMGSGSNPEDVRELLKYHKMMQNAMKGLRGGKFNMQKMMKKFGM</sequence>
<keyword evidence="4 10" id="KW-0378">Hydrolase</keyword>
<dbReference type="InterPro" id="IPR042101">
    <property type="entry name" value="SRP54_N_sf"/>
</dbReference>
<dbReference type="GO" id="GO:0006614">
    <property type="term" value="P:SRP-dependent cotranslational protein targeting to membrane"/>
    <property type="evidence" value="ECO:0007669"/>
    <property type="project" value="InterPro"/>
</dbReference>
<dbReference type="InterPro" id="IPR013822">
    <property type="entry name" value="Signal_recog_particl_SRP54_hlx"/>
</dbReference>
<evidence type="ECO:0000256" key="9">
    <source>
        <dbReference type="ARBA" id="ARBA00064051"/>
    </source>
</evidence>
<keyword evidence="5 10" id="KW-0694">RNA-binding</keyword>
<dbReference type="InterPro" id="IPR004125">
    <property type="entry name" value="Signal_recog_particle_SRP54_M"/>
</dbReference>
<comment type="caution">
    <text evidence="14">The sequence shown here is derived from an EMBL/GenBank/DDBJ whole genome shotgun (WGS) entry which is preliminary data.</text>
</comment>
<evidence type="ECO:0000256" key="3">
    <source>
        <dbReference type="ARBA" id="ARBA00022741"/>
    </source>
</evidence>
<dbReference type="SMART" id="SM00962">
    <property type="entry name" value="SRP54"/>
    <property type="match status" value="1"/>
</dbReference>
<dbReference type="EMBL" id="JRHO01000005">
    <property type="protein sequence ID" value="KGK99591.1"/>
    <property type="molecule type" value="Genomic_DNA"/>
</dbReference>
<feature type="binding site" evidence="10">
    <location>
        <begin position="242"/>
        <end position="245"/>
    </location>
    <ligand>
        <name>GTP</name>
        <dbReference type="ChEBI" id="CHEBI:37565"/>
    </ligand>
</feature>
<dbReference type="Proteomes" id="UP000029859">
    <property type="component" value="Unassembled WGS sequence"/>
</dbReference>
<comment type="catalytic activity">
    <reaction evidence="10">
        <text>GTP + H2O = GDP + phosphate + H(+)</text>
        <dbReference type="Rhea" id="RHEA:19669"/>
        <dbReference type="ChEBI" id="CHEBI:15377"/>
        <dbReference type="ChEBI" id="CHEBI:15378"/>
        <dbReference type="ChEBI" id="CHEBI:37565"/>
        <dbReference type="ChEBI" id="CHEBI:43474"/>
        <dbReference type="ChEBI" id="CHEBI:58189"/>
        <dbReference type="EC" id="3.6.5.4"/>
    </reaction>
</comment>
<comment type="function">
    <text evidence="10">Involved in targeting and insertion of nascent membrane proteins into the cytoplasmic membrane. Binds to the hydrophobic signal sequence of the ribosome-nascent chain (RNC) as it emerges from the ribosomes. The SRP-RNC complex is then targeted to the cytoplasmic membrane where it interacts with the SRP receptor FtsY.</text>
</comment>
<feature type="binding site" evidence="10">
    <location>
        <begin position="184"/>
        <end position="188"/>
    </location>
    <ligand>
        <name>GTP</name>
        <dbReference type="ChEBI" id="CHEBI:37565"/>
    </ligand>
</feature>
<dbReference type="SUPFAM" id="SSF47364">
    <property type="entry name" value="Domain of the SRP/SRP receptor G-proteins"/>
    <property type="match status" value="1"/>
</dbReference>
<feature type="domain" description="SRP54-type proteins GTP-binding" evidence="12">
    <location>
        <begin position="97"/>
        <end position="290"/>
    </location>
</feature>
<evidence type="ECO:0000256" key="8">
    <source>
        <dbReference type="ARBA" id="ARBA00023274"/>
    </source>
</evidence>
<proteinExistence type="inferred from homology"/>
<evidence type="ECO:0000256" key="6">
    <source>
        <dbReference type="ARBA" id="ARBA00023134"/>
    </source>
</evidence>
<accession>A0A099T5W2</accession>